<feature type="compositionally biased region" description="Low complexity" evidence="1">
    <location>
        <begin position="103"/>
        <end position="119"/>
    </location>
</feature>
<evidence type="ECO:0000256" key="1">
    <source>
        <dbReference type="SAM" id="MobiDB-lite"/>
    </source>
</evidence>
<feature type="region of interest" description="Disordered" evidence="1">
    <location>
        <begin position="620"/>
        <end position="713"/>
    </location>
</feature>
<gene>
    <name evidence="2" type="ORF">TTHERM_00046700</name>
</gene>
<organism evidence="2 3">
    <name type="scientific">Tetrahymena thermophila (strain SB210)</name>
    <dbReference type="NCBI Taxonomy" id="312017"/>
    <lineage>
        <taxon>Eukaryota</taxon>
        <taxon>Sar</taxon>
        <taxon>Alveolata</taxon>
        <taxon>Ciliophora</taxon>
        <taxon>Intramacronucleata</taxon>
        <taxon>Oligohymenophorea</taxon>
        <taxon>Hymenostomatida</taxon>
        <taxon>Tetrahymenina</taxon>
        <taxon>Tetrahymenidae</taxon>
        <taxon>Tetrahymena</taxon>
    </lineage>
</organism>
<proteinExistence type="predicted"/>
<keyword evidence="3" id="KW-1185">Reference proteome</keyword>
<feature type="region of interest" description="Disordered" evidence="1">
    <location>
        <begin position="439"/>
        <end position="481"/>
    </location>
</feature>
<feature type="compositionally biased region" description="Basic and acidic residues" evidence="1">
    <location>
        <begin position="236"/>
        <end position="245"/>
    </location>
</feature>
<feature type="compositionally biased region" description="Basic and acidic residues" evidence="1">
    <location>
        <begin position="556"/>
        <end position="580"/>
    </location>
</feature>
<accession>Q23DM1</accession>
<feature type="region of interest" description="Disordered" evidence="1">
    <location>
        <begin position="97"/>
        <end position="133"/>
    </location>
</feature>
<feature type="compositionally biased region" description="Polar residues" evidence="1">
    <location>
        <begin position="185"/>
        <end position="198"/>
    </location>
</feature>
<feature type="compositionally biased region" description="Acidic residues" evidence="1">
    <location>
        <begin position="493"/>
        <end position="506"/>
    </location>
</feature>
<feature type="region of interest" description="Disordered" evidence="1">
    <location>
        <begin position="493"/>
        <end position="580"/>
    </location>
</feature>
<feature type="region of interest" description="Disordered" evidence="1">
    <location>
        <begin position="169"/>
        <end position="204"/>
    </location>
</feature>
<dbReference type="eggNOG" id="ENOG502SS76">
    <property type="taxonomic scope" value="Eukaryota"/>
</dbReference>
<dbReference type="HOGENOM" id="CLU_301798_0_0_1"/>
<dbReference type="OrthoDB" id="287063at2759"/>
<feature type="compositionally biased region" description="Low complexity" evidence="1">
    <location>
        <begin position="677"/>
        <end position="709"/>
    </location>
</feature>
<evidence type="ECO:0000313" key="2">
    <source>
        <dbReference type="EMBL" id="EAR94666.1"/>
    </source>
</evidence>
<protein>
    <submittedName>
        <fullName evidence="2">Uncharacterized protein</fullName>
    </submittedName>
</protein>
<feature type="compositionally biased region" description="Basic and acidic residues" evidence="1">
    <location>
        <begin position="507"/>
        <end position="540"/>
    </location>
</feature>
<feature type="compositionally biased region" description="Polar residues" evidence="1">
    <location>
        <begin position="439"/>
        <end position="450"/>
    </location>
</feature>
<feature type="compositionally biased region" description="Polar residues" evidence="1">
    <location>
        <begin position="628"/>
        <end position="643"/>
    </location>
</feature>
<name>Q23DM1_TETTS</name>
<evidence type="ECO:0000313" key="3">
    <source>
        <dbReference type="Proteomes" id="UP000009168"/>
    </source>
</evidence>
<dbReference type="RefSeq" id="XP_001014665.1">
    <property type="nucleotide sequence ID" value="XM_001014665.1"/>
</dbReference>
<feature type="compositionally biased region" description="Basic and acidic residues" evidence="1">
    <location>
        <begin position="452"/>
        <end position="468"/>
    </location>
</feature>
<feature type="compositionally biased region" description="Basic and acidic residues" evidence="1">
    <location>
        <begin position="644"/>
        <end position="660"/>
    </location>
</feature>
<dbReference type="Proteomes" id="UP000009168">
    <property type="component" value="Unassembled WGS sequence"/>
</dbReference>
<sequence>MSLNSIISGLDQESNIQGSSTQQYYNQEIQESISKENVEPHLILADQQAVDIFVSIQTNILQSTASNNKQAYEEKSEKFSENNTSANKVLSDLINKPITSHDSLGSSAKSQQTSSPSSQKLEVEGEDNKENESVNTSILSNIQNNLCAPISPCATNSPSRLLKLTINSRSSSSSKCNQKNDENEIQNSKSVSTKNSPQTLNNTNSLVLNNCTNLNKQSNQQLTQSSLQNVISSPFKERDQNKDNQHSVLPNTQNQSSNSRNSSSEKKQIDHQIQQANNTQIKQEIQNINQINEPLIVQKDQNCLFSDQEKSSEQFQDLNENQIESSNQQNKHTEDIEYEQFEDQYVKESENSLQENVEALEKIECYQIDDFQDDNQEYFNENIVNKNEKETTQIRDISNIESVYSSLKVDKPDQNQELISQEIQEEELLTNQISLKQEESNMSEFEQQQTDDVNKSDNKNNESEKENQFEQDLIVVDDEDRNIYQPMELIGAEEDEEQEEEDEEEQQPQKEEQKLDLLNYEEKDQNEKENYEEYTNKENIEQQYSNDGSQQEEEVQEKQEREGQQEQNNEDEHAEKSETIRHLENYQSIIRETDSYLDQLVMYILKEKATLTNIQKSIQVNHPKRDYSPSNAQKTIKQQNTQPKQDEVKQKKHQEEKDDYQYSSSQSQREEEKARKSYSYNSSSNQNNSSKQQQSYQQSQYPSKSYNQQTQYQPVASKNQQVYSHVNEILQLSIDSVKFGVVFPGNIFEEQVQIVNKTNETVFIKVVGLCLNPEFDSHGEYVYSIRKTINYDYNEKLMFSIPGYQSIKVHIALKVPNINEEKIIKGSFAVTVNGYDSYISIPITSTVEIPKIVCTRQLFHASRSSKVIKLAIRRGKKSDCKIPFKNTYSYTLQLEPFWLSDQTNQQHVTNLQDGSICPFQLNLSPQVITVQPKSLFMINLLLRPNQHFKDYNERRMMTGDKTPLHIKNVLIFRIVNSSLLFHYPVSLEVY</sequence>
<feature type="region of interest" description="Disordered" evidence="1">
    <location>
        <begin position="236"/>
        <end position="275"/>
    </location>
</feature>
<feature type="compositionally biased region" description="Low complexity" evidence="1">
    <location>
        <begin position="251"/>
        <end position="262"/>
    </location>
</feature>
<dbReference type="InParanoid" id="Q23DM1"/>
<dbReference type="GeneID" id="7842583"/>
<dbReference type="AlphaFoldDB" id="Q23DM1"/>
<reference evidence="3" key="1">
    <citation type="journal article" date="2006" name="PLoS Biol.">
        <title>Macronuclear genome sequence of the ciliate Tetrahymena thermophila, a model eukaryote.</title>
        <authorList>
            <person name="Eisen J.A."/>
            <person name="Coyne R.S."/>
            <person name="Wu M."/>
            <person name="Wu D."/>
            <person name="Thiagarajan M."/>
            <person name="Wortman J.R."/>
            <person name="Badger J.H."/>
            <person name="Ren Q."/>
            <person name="Amedeo P."/>
            <person name="Jones K.M."/>
            <person name="Tallon L.J."/>
            <person name="Delcher A.L."/>
            <person name="Salzberg S.L."/>
            <person name="Silva J.C."/>
            <person name="Haas B.J."/>
            <person name="Majoros W.H."/>
            <person name="Farzad M."/>
            <person name="Carlton J.M."/>
            <person name="Smith R.K. Jr."/>
            <person name="Garg J."/>
            <person name="Pearlman R.E."/>
            <person name="Karrer K.M."/>
            <person name="Sun L."/>
            <person name="Manning G."/>
            <person name="Elde N.C."/>
            <person name="Turkewitz A.P."/>
            <person name="Asai D.J."/>
            <person name="Wilkes D.E."/>
            <person name="Wang Y."/>
            <person name="Cai H."/>
            <person name="Collins K."/>
            <person name="Stewart B.A."/>
            <person name="Lee S.R."/>
            <person name="Wilamowska K."/>
            <person name="Weinberg Z."/>
            <person name="Ruzzo W.L."/>
            <person name="Wloga D."/>
            <person name="Gaertig J."/>
            <person name="Frankel J."/>
            <person name="Tsao C.-C."/>
            <person name="Gorovsky M.A."/>
            <person name="Keeling P.J."/>
            <person name="Waller R.F."/>
            <person name="Patron N.J."/>
            <person name="Cherry J.M."/>
            <person name="Stover N.A."/>
            <person name="Krieger C.J."/>
            <person name="del Toro C."/>
            <person name="Ryder H.F."/>
            <person name="Williamson S.C."/>
            <person name="Barbeau R.A."/>
            <person name="Hamilton E.P."/>
            <person name="Orias E."/>
        </authorList>
    </citation>
    <scope>NUCLEOTIDE SEQUENCE [LARGE SCALE GENOMIC DNA]</scope>
    <source>
        <strain evidence="3">SB210</strain>
    </source>
</reference>
<feature type="compositionally biased region" description="Basic and acidic residues" evidence="1">
    <location>
        <begin position="121"/>
        <end position="132"/>
    </location>
</feature>
<dbReference type="KEGG" id="tet:TTHERM_00046700"/>
<dbReference type="EMBL" id="GG662712">
    <property type="protein sequence ID" value="EAR94666.1"/>
    <property type="molecule type" value="Genomic_DNA"/>
</dbReference>